<dbReference type="KEGG" id="dpx:DAPPUDRAFT_261375"/>
<proteinExistence type="predicted"/>
<dbReference type="HOGENOM" id="CLU_1078730_0_0_1"/>
<dbReference type="Proteomes" id="UP000000305">
    <property type="component" value="Unassembled WGS sequence"/>
</dbReference>
<sequence>MHSDRLQRAMNKRYIYLAARDGAPVRDRRRIEYVYRDREILALQSNLQNGRITIRAFLMAAAHHFDPLPSQSPQKRPSQSPQEVAVPVAAEAAIPVAVVAAEAVNPAAVVAVENPPVVPAIIGRRRGRPPLNSGAPRHWGNRVRNLDPVADGPPAEVRGRPRGCPPEQGARARGPARGAQPPSPAGVVDQSPVPRGRHRGRPAGKGARVRCPARWAQLPTPGRVMDQPPRPARVVDQPPVPARVVHHQPGPNRVVDPE</sequence>
<reference evidence="2 3" key="1">
    <citation type="journal article" date="2011" name="Science">
        <title>The ecoresponsive genome of Daphnia pulex.</title>
        <authorList>
            <person name="Colbourne J.K."/>
            <person name="Pfrender M.E."/>
            <person name="Gilbert D."/>
            <person name="Thomas W.K."/>
            <person name="Tucker A."/>
            <person name="Oakley T.H."/>
            <person name="Tokishita S."/>
            <person name="Aerts A."/>
            <person name="Arnold G.J."/>
            <person name="Basu M.K."/>
            <person name="Bauer D.J."/>
            <person name="Caceres C.E."/>
            <person name="Carmel L."/>
            <person name="Casola C."/>
            <person name="Choi J.H."/>
            <person name="Detter J.C."/>
            <person name="Dong Q."/>
            <person name="Dusheyko S."/>
            <person name="Eads B.D."/>
            <person name="Frohlich T."/>
            <person name="Geiler-Samerotte K.A."/>
            <person name="Gerlach D."/>
            <person name="Hatcher P."/>
            <person name="Jogdeo S."/>
            <person name="Krijgsveld J."/>
            <person name="Kriventseva E.V."/>
            <person name="Kultz D."/>
            <person name="Laforsch C."/>
            <person name="Lindquist E."/>
            <person name="Lopez J."/>
            <person name="Manak J.R."/>
            <person name="Muller J."/>
            <person name="Pangilinan J."/>
            <person name="Patwardhan R.P."/>
            <person name="Pitluck S."/>
            <person name="Pritham E.J."/>
            <person name="Rechtsteiner A."/>
            <person name="Rho M."/>
            <person name="Rogozin I.B."/>
            <person name="Sakarya O."/>
            <person name="Salamov A."/>
            <person name="Schaack S."/>
            <person name="Shapiro H."/>
            <person name="Shiga Y."/>
            <person name="Skalitzky C."/>
            <person name="Smith Z."/>
            <person name="Souvorov A."/>
            <person name="Sung W."/>
            <person name="Tang Z."/>
            <person name="Tsuchiya D."/>
            <person name="Tu H."/>
            <person name="Vos H."/>
            <person name="Wang M."/>
            <person name="Wolf Y.I."/>
            <person name="Yamagata H."/>
            <person name="Yamada T."/>
            <person name="Ye Y."/>
            <person name="Shaw J.R."/>
            <person name="Andrews J."/>
            <person name="Crease T.J."/>
            <person name="Tang H."/>
            <person name="Lucas S.M."/>
            <person name="Robertson H.M."/>
            <person name="Bork P."/>
            <person name="Koonin E.V."/>
            <person name="Zdobnov E.M."/>
            <person name="Grigoriev I.V."/>
            <person name="Lynch M."/>
            <person name="Boore J.L."/>
        </authorList>
    </citation>
    <scope>NUCLEOTIDE SEQUENCE [LARGE SCALE GENOMIC DNA]</scope>
</reference>
<gene>
    <name evidence="2" type="ORF">DAPPUDRAFT_261375</name>
</gene>
<evidence type="ECO:0000313" key="2">
    <source>
        <dbReference type="EMBL" id="EFX67599.1"/>
    </source>
</evidence>
<evidence type="ECO:0000313" key="3">
    <source>
        <dbReference type="Proteomes" id="UP000000305"/>
    </source>
</evidence>
<accession>E9HKX3</accession>
<dbReference type="InParanoid" id="E9HKX3"/>
<feature type="compositionally biased region" description="Low complexity" evidence="1">
    <location>
        <begin position="165"/>
        <end position="180"/>
    </location>
</feature>
<feature type="region of interest" description="Disordered" evidence="1">
    <location>
        <begin position="122"/>
        <end position="258"/>
    </location>
</feature>
<organism evidence="2 3">
    <name type="scientific">Daphnia pulex</name>
    <name type="common">Water flea</name>
    <dbReference type="NCBI Taxonomy" id="6669"/>
    <lineage>
        <taxon>Eukaryota</taxon>
        <taxon>Metazoa</taxon>
        <taxon>Ecdysozoa</taxon>
        <taxon>Arthropoda</taxon>
        <taxon>Crustacea</taxon>
        <taxon>Branchiopoda</taxon>
        <taxon>Diplostraca</taxon>
        <taxon>Cladocera</taxon>
        <taxon>Anomopoda</taxon>
        <taxon>Daphniidae</taxon>
        <taxon>Daphnia</taxon>
    </lineage>
</organism>
<protein>
    <submittedName>
        <fullName evidence="2">Uncharacterized protein</fullName>
    </submittedName>
</protein>
<keyword evidence="3" id="KW-1185">Reference proteome</keyword>
<dbReference type="AlphaFoldDB" id="E9HKX3"/>
<dbReference type="EMBL" id="GL732673">
    <property type="protein sequence ID" value="EFX67599.1"/>
    <property type="molecule type" value="Genomic_DNA"/>
</dbReference>
<name>E9HKX3_DAPPU</name>
<evidence type="ECO:0000256" key="1">
    <source>
        <dbReference type="SAM" id="MobiDB-lite"/>
    </source>
</evidence>